<keyword evidence="4" id="KW-0862">Zinc</keyword>
<evidence type="ECO:0000256" key="1">
    <source>
        <dbReference type="ARBA" id="ARBA00007749"/>
    </source>
</evidence>
<organism evidence="6 7">
    <name type="scientific">Actinopolymorpha singaporensis</name>
    <dbReference type="NCBI Taxonomy" id="117157"/>
    <lineage>
        <taxon>Bacteria</taxon>
        <taxon>Bacillati</taxon>
        <taxon>Actinomycetota</taxon>
        <taxon>Actinomycetes</taxon>
        <taxon>Propionibacteriales</taxon>
        <taxon>Actinopolymorphaceae</taxon>
        <taxon>Actinopolymorpha</taxon>
    </lineage>
</organism>
<gene>
    <name evidence="6" type="ORF">SAMN04489717_3031</name>
</gene>
<sequence>MIGSLNDSSWKLTVGIMTTTLPVDRDRLHQPPRLRSLRLGDTTLTYVPDGTAQLRPRGWLPDTTDEVWAAHPEYLAETGDLVAGLGALLVERDGRALLIDAGFGPHSLPATPGGPIGAITSGALLDNLAAIGRDPATIEAVAVTHLHTDHLGWAWQPAPGTGDAPVLAHADCLVAEPEWRQRHLAEADGTTPEILAALAPRVRTVTDGEEIFPGVLARVTGGHTAGHTVYVITAGEQRVVAFGDAMHSPIQVAHPEWSAVNDHDRHLGAVRRRDLVAELSRPDTIGYGNHFADVVFGRVRPDGEQSSWLPVATEEP</sequence>
<keyword evidence="3" id="KW-0378">Hydrolase</keyword>
<dbReference type="PANTHER" id="PTHR42978">
    <property type="entry name" value="QUORUM-QUENCHING LACTONASE YTNP-RELATED-RELATED"/>
    <property type="match status" value="1"/>
</dbReference>
<dbReference type="AlphaFoldDB" id="A0A1H1T2S9"/>
<protein>
    <submittedName>
        <fullName evidence="6">Glyoxylase, beta-lactamase superfamily II</fullName>
    </submittedName>
</protein>
<name>A0A1H1T2S9_9ACTN</name>
<evidence type="ECO:0000259" key="5">
    <source>
        <dbReference type="SMART" id="SM00849"/>
    </source>
</evidence>
<dbReference type="SUPFAM" id="SSF56281">
    <property type="entry name" value="Metallo-hydrolase/oxidoreductase"/>
    <property type="match status" value="1"/>
</dbReference>
<proteinExistence type="inferred from homology"/>
<evidence type="ECO:0000313" key="6">
    <source>
        <dbReference type="EMBL" id="SDS54276.1"/>
    </source>
</evidence>
<dbReference type="Proteomes" id="UP000198983">
    <property type="component" value="Chromosome I"/>
</dbReference>
<accession>A0A1H1T2S9</accession>
<dbReference type="EMBL" id="LT629732">
    <property type="protein sequence ID" value="SDS54276.1"/>
    <property type="molecule type" value="Genomic_DNA"/>
</dbReference>
<keyword evidence="2" id="KW-0479">Metal-binding</keyword>
<evidence type="ECO:0000313" key="7">
    <source>
        <dbReference type="Proteomes" id="UP000198983"/>
    </source>
</evidence>
<dbReference type="InterPro" id="IPR036866">
    <property type="entry name" value="RibonucZ/Hydroxyglut_hydro"/>
</dbReference>
<dbReference type="Gene3D" id="3.60.15.10">
    <property type="entry name" value="Ribonuclease Z/Hydroxyacylglutathione hydrolase-like"/>
    <property type="match status" value="1"/>
</dbReference>
<dbReference type="InterPro" id="IPR001279">
    <property type="entry name" value="Metallo-B-lactamas"/>
</dbReference>
<dbReference type="SMART" id="SM00849">
    <property type="entry name" value="Lactamase_B"/>
    <property type="match status" value="1"/>
</dbReference>
<dbReference type="STRING" id="117157.SAMN04489717_3031"/>
<evidence type="ECO:0000256" key="3">
    <source>
        <dbReference type="ARBA" id="ARBA00022801"/>
    </source>
</evidence>
<dbReference type="PANTHER" id="PTHR42978:SF6">
    <property type="entry name" value="QUORUM-QUENCHING LACTONASE YTNP-RELATED"/>
    <property type="match status" value="1"/>
</dbReference>
<dbReference type="GO" id="GO:0016787">
    <property type="term" value="F:hydrolase activity"/>
    <property type="evidence" value="ECO:0007669"/>
    <property type="project" value="UniProtKB-KW"/>
</dbReference>
<keyword evidence="7" id="KW-1185">Reference proteome</keyword>
<dbReference type="GO" id="GO:0046872">
    <property type="term" value="F:metal ion binding"/>
    <property type="evidence" value="ECO:0007669"/>
    <property type="project" value="UniProtKB-KW"/>
</dbReference>
<feature type="domain" description="Metallo-beta-lactamase" evidence="5">
    <location>
        <begin position="84"/>
        <end position="290"/>
    </location>
</feature>
<dbReference type="Pfam" id="PF00753">
    <property type="entry name" value="Lactamase_B"/>
    <property type="match status" value="1"/>
</dbReference>
<comment type="similarity">
    <text evidence="1">Belongs to the metallo-beta-lactamase superfamily.</text>
</comment>
<evidence type="ECO:0000256" key="2">
    <source>
        <dbReference type="ARBA" id="ARBA00022723"/>
    </source>
</evidence>
<evidence type="ECO:0000256" key="4">
    <source>
        <dbReference type="ARBA" id="ARBA00022833"/>
    </source>
</evidence>
<reference evidence="6 7" key="1">
    <citation type="submission" date="2016-10" db="EMBL/GenBank/DDBJ databases">
        <authorList>
            <person name="de Groot N.N."/>
        </authorList>
    </citation>
    <scope>NUCLEOTIDE SEQUENCE [LARGE SCALE GENOMIC DNA]</scope>
    <source>
        <strain evidence="6 7">DSM 22024</strain>
    </source>
</reference>
<dbReference type="InterPro" id="IPR051013">
    <property type="entry name" value="MBL_superfamily_lactonases"/>
</dbReference>